<accession>A0ABU9B3L9</accession>
<reference evidence="1 2" key="1">
    <citation type="submission" date="2024-04" db="EMBL/GenBank/DDBJ databases">
        <title>Luteolibacter sp. isolated from soil.</title>
        <authorList>
            <person name="An J."/>
        </authorList>
    </citation>
    <scope>NUCLEOTIDE SEQUENCE [LARGE SCALE GENOMIC DNA]</scope>
    <source>
        <strain evidence="1 2">Y139</strain>
    </source>
</reference>
<evidence type="ECO:0000313" key="2">
    <source>
        <dbReference type="Proteomes" id="UP001371305"/>
    </source>
</evidence>
<comment type="caution">
    <text evidence="1">The sequence shown here is derived from an EMBL/GenBank/DDBJ whole genome shotgun (WGS) entry which is preliminary data.</text>
</comment>
<gene>
    <name evidence="1" type="ORF">WKV53_23785</name>
</gene>
<organism evidence="1 2">
    <name type="scientific">Luteolibacter soli</name>
    <dbReference type="NCBI Taxonomy" id="3135280"/>
    <lineage>
        <taxon>Bacteria</taxon>
        <taxon>Pseudomonadati</taxon>
        <taxon>Verrucomicrobiota</taxon>
        <taxon>Verrucomicrobiia</taxon>
        <taxon>Verrucomicrobiales</taxon>
        <taxon>Verrucomicrobiaceae</taxon>
        <taxon>Luteolibacter</taxon>
    </lineage>
</organism>
<evidence type="ECO:0000313" key="1">
    <source>
        <dbReference type="EMBL" id="MEK7953557.1"/>
    </source>
</evidence>
<name>A0ABU9B3L9_9BACT</name>
<dbReference type="Proteomes" id="UP001371305">
    <property type="component" value="Unassembled WGS sequence"/>
</dbReference>
<dbReference type="RefSeq" id="WP_341407323.1">
    <property type="nucleotide sequence ID" value="NZ_JBBUKT010000012.1"/>
</dbReference>
<sequence length="62" mass="7025">MEFSDEDQAHVELLQWDKLSQTTVRLRELSPVVGYRPNAAIIRKEGGVHDMLSGRRGFQAGK</sequence>
<dbReference type="EMBL" id="JBBUKT010000012">
    <property type="protein sequence ID" value="MEK7953557.1"/>
    <property type="molecule type" value="Genomic_DNA"/>
</dbReference>
<keyword evidence="2" id="KW-1185">Reference proteome</keyword>
<protein>
    <submittedName>
        <fullName evidence="1">Uncharacterized protein</fullName>
    </submittedName>
</protein>
<proteinExistence type="predicted"/>